<organism evidence="5 6">
    <name type="scientific">Enterovibrio norvegicus DSM 15893</name>
    <dbReference type="NCBI Taxonomy" id="1121869"/>
    <lineage>
        <taxon>Bacteria</taxon>
        <taxon>Pseudomonadati</taxon>
        <taxon>Pseudomonadota</taxon>
        <taxon>Gammaproteobacteria</taxon>
        <taxon>Vibrionales</taxon>
        <taxon>Vibrionaceae</taxon>
        <taxon>Enterovibrio</taxon>
    </lineage>
</organism>
<dbReference type="InterPro" id="IPR009057">
    <property type="entry name" value="Homeodomain-like_sf"/>
</dbReference>
<reference evidence="5 6" key="1">
    <citation type="submission" date="2016-10" db="EMBL/GenBank/DDBJ databases">
        <authorList>
            <person name="de Groot N.N."/>
        </authorList>
    </citation>
    <scope>NUCLEOTIDE SEQUENCE [LARGE SCALE GENOMIC DNA]</scope>
    <source>
        <strain evidence="5 6">DSM 15893</strain>
    </source>
</reference>
<accession>A0A1I5PY86</accession>
<dbReference type="Gene3D" id="2.60.120.10">
    <property type="entry name" value="Jelly Rolls"/>
    <property type="match status" value="1"/>
</dbReference>
<evidence type="ECO:0000256" key="1">
    <source>
        <dbReference type="ARBA" id="ARBA00023015"/>
    </source>
</evidence>
<dbReference type="InterPro" id="IPR018060">
    <property type="entry name" value="HTH_AraC"/>
</dbReference>
<evidence type="ECO:0000313" key="6">
    <source>
        <dbReference type="Proteomes" id="UP000182692"/>
    </source>
</evidence>
<dbReference type="InterPro" id="IPR020449">
    <property type="entry name" value="Tscrpt_reg_AraC-type_HTH"/>
</dbReference>
<gene>
    <name evidence="5" type="ORF">SAMN03084138_02081</name>
</gene>
<dbReference type="PRINTS" id="PR00032">
    <property type="entry name" value="HTHARAC"/>
</dbReference>
<dbReference type="GO" id="GO:0003700">
    <property type="term" value="F:DNA-binding transcription factor activity"/>
    <property type="evidence" value="ECO:0007669"/>
    <property type="project" value="InterPro"/>
</dbReference>
<proteinExistence type="predicted"/>
<dbReference type="InterPro" id="IPR050204">
    <property type="entry name" value="AraC_XylS_family_regulators"/>
</dbReference>
<name>A0A1I5PY86_9GAMM</name>
<dbReference type="SMART" id="SM00342">
    <property type="entry name" value="HTH_ARAC"/>
    <property type="match status" value="1"/>
</dbReference>
<dbReference type="PROSITE" id="PS01124">
    <property type="entry name" value="HTH_ARAC_FAMILY_2"/>
    <property type="match status" value="1"/>
</dbReference>
<dbReference type="PANTHER" id="PTHR46796">
    <property type="entry name" value="HTH-TYPE TRANSCRIPTIONAL ACTIVATOR RHAS-RELATED"/>
    <property type="match status" value="1"/>
</dbReference>
<evidence type="ECO:0000313" key="5">
    <source>
        <dbReference type="EMBL" id="SFP38586.1"/>
    </source>
</evidence>
<dbReference type="PANTHER" id="PTHR46796:SF10">
    <property type="entry name" value="TRANSCRIPTIONAL ACTIVATOR FEAR"/>
    <property type="match status" value="1"/>
</dbReference>
<dbReference type="STRING" id="1121869.SAMN03084138_02081"/>
<dbReference type="AlphaFoldDB" id="A0A1I5PY86"/>
<keyword evidence="2 5" id="KW-0238">DNA-binding</keyword>
<evidence type="ECO:0000256" key="2">
    <source>
        <dbReference type="ARBA" id="ARBA00023125"/>
    </source>
</evidence>
<dbReference type="Gene3D" id="1.10.10.60">
    <property type="entry name" value="Homeodomain-like"/>
    <property type="match status" value="2"/>
</dbReference>
<dbReference type="Proteomes" id="UP000182692">
    <property type="component" value="Unassembled WGS sequence"/>
</dbReference>
<feature type="domain" description="HTH araC/xylS-type" evidence="4">
    <location>
        <begin position="171"/>
        <end position="269"/>
    </location>
</feature>
<dbReference type="InterPro" id="IPR014710">
    <property type="entry name" value="RmlC-like_jellyroll"/>
</dbReference>
<dbReference type="Pfam" id="PF12833">
    <property type="entry name" value="HTH_18"/>
    <property type="match status" value="1"/>
</dbReference>
<evidence type="ECO:0000256" key="3">
    <source>
        <dbReference type="ARBA" id="ARBA00023163"/>
    </source>
</evidence>
<keyword evidence="3" id="KW-0804">Transcription</keyword>
<protein>
    <submittedName>
        <fullName evidence="5">AraC-type DNA-binding protein</fullName>
    </submittedName>
</protein>
<dbReference type="GO" id="GO:0043565">
    <property type="term" value="F:sequence-specific DNA binding"/>
    <property type="evidence" value="ECO:0007669"/>
    <property type="project" value="InterPro"/>
</dbReference>
<dbReference type="SUPFAM" id="SSF46689">
    <property type="entry name" value="Homeodomain-like"/>
    <property type="match status" value="2"/>
</dbReference>
<dbReference type="EMBL" id="FOWR01000013">
    <property type="protein sequence ID" value="SFP38586.1"/>
    <property type="molecule type" value="Genomic_DNA"/>
</dbReference>
<sequence>MLSFILWFDTSRCMASEFTHSQVIALPNHPSLHAHDYRQVVIGLQGQTEFELSGRGSLVGPGQGCLVSEAELHAFSGIGQNEILVINLPESVLLGESSMKQKVEALFARDVYFQLDAQAQTLVKSLTGEMIANPHDVILGRACADTLLCVMERHFRDQLAPRRQGHRLNMDIIDLYIRQHISRKISVAQMAGSVFLAESQFHQLFKAQVGVTPHQYVLKKRFELALELLSSSQLNLTQISDSCGFSSQSGFTSAFSRYFGVSPSRYRHDH</sequence>
<keyword evidence="1" id="KW-0805">Transcription regulation</keyword>
<evidence type="ECO:0000259" key="4">
    <source>
        <dbReference type="PROSITE" id="PS01124"/>
    </source>
</evidence>